<dbReference type="EMBL" id="JACHGN010000002">
    <property type="protein sequence ID" value="MBB5131190.1"/>
    <property type="molecule type" value="Genomic_DNA"/>
</dbReference>
<reference evidence="2 3" key="1">
    <citation type="submission" date="2020-08" db="EMBL/GenBank/DDBJ databases">
        <title>Genomic Encyclopedia of Type Strains, Phase IV (KMG-IV): sequencing the most valuable type-strain genomes for metagenomic binning, comparative biology and taxonomic classification.</title>
        <authorList>
            <person name="Goeker M."/>
        </authorList>
    </citation>
    <scope>NUCLEOTIDE SEQUENCE [LARGE SCALE GENOMIC DNA]</scope>
    <source>
        <strain evidence="2 3">DSM 45615</strain>
    </source>
</reference>
<accession>A0A840P148</accession>
<name>A0A840P148_9ACTN</name>
<evidence type="ECO:0000313" key="3">
    <source>
        <dbReference type="Proteomes" id="UP000578449"/>
    </source>
</evidence>
<feature type="signal peptide" evidence="1">
    <location>
        <begin position="1"/>
        <end position="29"/>
    </location>
</feature>
<evidence type="ECO:0000256" key="1">
    <source>
        <dbReference type="SAM" id="SignalP"/>
    </source>
</evidence>
<evidence type="ECO:0008006" key="4">
    <source>
        <dbReference type="Google" id="ProtNLM"/>
    </source>
</evidence>
<evidence type="ECO:0000313" key="2">
    <source>
        <dbReference type="EMBL" id="MBB5131190.1"/>
    </source>
</evidence>
<keyword evidence="1" id="KW-0732">Signal</keyword>
<gene>
    <name evidence="2" type="ORF">HNP84_000896</name>
</gene>
<comment type="caution">
    <text evidence="2">The sequence shown here is derived from an EMBL/GenBank/DDBJ whole genome shotgun (WGS) entry which is preliminary data.</text>
</comment>
<proteinExistence type="predicted"/>
<sequence length="343" mass="37874">MLRRIQAAAVVVAVAAGALALAPPATARAAPAVNEVQVNPNPVVVTGPAVKTTFTVLTTGAGRAELQIKPPGAGVYTKLDLTPQPHGQQTKWTATKDFGRSSKAGKWTYLAIAHGEGEASKTGEFTVKQVYDTRIARFDASPDRVRRGDTIVASGRLQIEDRHGWDGFGRQSVKITFRERGADAYRHVATVTTGRGGWFRIGVRAEATGWWRAEYAGGDDAKPSVSDGEHVRVIAPPSKADTRVSRFDAYREPAKYGRYLYFGGRLQVAEDWGWDGYESRVALLFKARGSHRWEYVKTVRTDDDGRFFTRAKAWQSGWWRAVYRGDSETHGSASKLDYVRVKR</sequence>
<keyword evidence="3" id="KW-1185">Reference proteome</keyword>
<dbReference type="Proteomes" id="UP000578449">
    <property type="component" value="Unassembled WGS sequence"/>
</dbReference>
<dbReference type="AlphaFoldDB" id="A0A840P148"/>
<protein>
    <recommendedName>
        <fullName evidence="4">Htaa domain-containing protein</fullName>
    </recommendedName>
</protein>
<feature type="chain" id="PRO_5032603593" description="Htaa domain-containing protein" evidence="1">
    <location>
        <begin position="30"/>
        <end position="343"/>
    </location>
</feature>
<organism evidence="2 3">
    <name type="scientific">Thermocatellispora tengchongensis</name>
    <dbReference type="NCBI Taxonomy" id="1073253"/>
    <lineage>
        <taxon>Bacteria</taxon>
        <taxon>Bacillati</taxon>
        <taxon>Actinomycetota</taxon>
        <taxon>Actinomycetes</taxon>
        <taxon>Streptosporangiales</taxon>
        <taxon>Streptosporangiaceae</taxon>
        <taxon>Thermocatellispora</taxon>
    </lineage>
</organism>
<dbReference type="RefSeq" id="WP_185048036.1">
    <property type="nucleotide sequence ID" value="NZ_BAABIX010000075.1"/>
</dbReference>